<keyword evidence="5" id="KW-1003">Cell membrane</keyword>
<evidence type="ECO:0000256" key="2">
    <source>
        <dbReference type="ARBA" id="ARBA00022692"/>
    </source>
</evidence>
<name>A0A1H0HB45_9HYPH</name>
<dbReference type="Proteomes" id="UP000198795">
    <property type="component" value="Unassembled WGS sequence"/>
</dbReference>
<feature type="transmembrane region" description="Helical" evidence="5">
    <location>
        <begin position="172"/>
        <end position="202"/>
    </location>
</feature>
<gene>
    <name evidence="6" type="ORF">SAMN04488061_0452</name>
</gene>
<feature type="transmembrane region" description="Helical" evidence="5">
    <location>
        <begin position="273"/>
        <end position="290"/>
    </location>
</feature>
<evidence type="ECO:0000256" key="4">
    <source>
        <dbReference type="ARBA" id="ARBA00023136"/>
    </source>
</evidence>
<feature type="transmembrane region" description="Helical" evidence="5">
    <location>
        <begin position="113"/>
        <end position="131"/>
    </location>
</feature>
<evidence type="ECO:0000256" key="5">
    <source>
        <dbReference type="RuleBase" id="RU363041"/>
    </source>
</evidence>
<feature type="transmembrane region" description="Helical" evidence="5">
    <location>
        <begin position="12"/>
        <end position="39"/>
    </location>
</feature>
<evidence type="ECO:0000256" key="1">
    <source>
        <dbReference type="ARBA" id="ARBA00004141"/>
    </source>
</evidence>
<feature type="transmembrane region" description="Helical" evidence="5">
    <location>
        <begin position="51"/>
        <end position="70"/>
    </location>
</feature>
<organism evidence="6 7">
    <name type="scientific">Filomicrobium insigne</name>
    <dbReference type="NCBI Taxonomy" id="418854"/>
    <lineage>
        <taxon>Bacteria</taxon>
        <taxon>Pseudomonadati</taxon>
        <taxon>Pseudomonadota</taxon>
        <taxon>Alphaproteobacteria</taxon>
        <taxon>Hyphomicrobiales</taxon>
        <taxon>Hyphomicrobiaceae</taxon>
        <taxon>Filomicrobium</taxon>
    </lineage>
</organism>
<dbReference type="PANTHER" id="PTHR43701:SF12">
    <property type="entry name" value="MEMBRANE TRANSPORTER PROTEIN YTNM-RELATED"/>
    <property type="match status" value="1"/>
</dbReference>
<keyword evidence="3 5" id="KW-1133">Transmembrane helix</keyword>
<accession>A0A1H0HB45</accession>
<feature type="transmembrane region" description="Helical" evidence="5">
    <location>
        <begin position="214"/>
        <end position="234"/>
    </location>
</feature>
<dbReference type="InterPro" id="IPR002781">
    <property type="entry name" value="TM_pro_TauE-like"/>
</dbReference>
<keyword evidence="2 5" id="KW-0812">Transmembrane</keyword>
<keyword evidence="7" id="KW-1185">Reference proteome</keyword>
<dbReference type="InterPro" id="IPR051598">
    <property type="entry name" value="TSUP/Inactive_protease-like"/>
</dbReference>
<comment type="caution">
    <text evidence="6">The sequence shown here is derived from an EMBL/GenBank/DDBJ whole genome shotgun (WGS) entry which is preliminary data.</text>
</comment>
<dbReference type="RefSeq" id="WP_090226295.1">
    <property type="nucleotide sequence ID" value="NZ_FNJC01000001.1"/>
</dbReference>
<evidence type="ECO:0000313" key="7">
    <source>
        <dbReference type="Proteomes" id="UP000198795"/>
    </source>
</evidence>
<feature type="transmembrane region" description="Helical" evidence="5">
    <location>
        <begin position="240"/>
        <end position="261"/>
    </location>
</feature>
<comment type="subcellular location">
    <subcellularLocation>
        <location evidence="5">Cell membrane</location>
        <topology evidence="5">Multi-pass membrane protein</topology>
    </subcellularLocation>
    <subcellularLocation>
        <location evidence="1">Membrane</location>
        <topology evidence="1">Multi-pass membrane protein</topology>
    </subcellularLocation>
</comment>
<keyword evidence="4 5" id="KW-0472">Membrane</keyword>
<dbReference type="Pfam" id="PF01925">
    <property type="entry name" value="TauE"/>
    <property type="match status" value="1"/>
</dbReference>
<feature type="transmembrane region" description="Helical" evidence="5">
    <location>
        <begin position="82"/>
        <end position="101"/>
    </location>
</feature>
<dbReference type="PANTHER" id="PTHR43701">
    <property type="entry name" value="MEMBRANE TRANSPORTER PROTEIN MJ0441-RELATED"/>
    <property type="match status" value="1"/>
</dbReference>
<proteinExistence type="inferred from homology"/>
<protein>
    <recommendedName>
        <fullName evidence="5">Probable membrane transporter protein</fullName>
    </recommendedName>
</protein>
<sequence>MDLYLPIAELSVNVFVFLAMGAAVGFLSGMFGVGGGFLITPLLIFSGIPSAVAVGTGAAQTVASSVSGAIAQYRRNNVDVKMGFLLLMGGIVGAIIGVQVVKLLRQIGQFDLFISLAYVFFLGSIGTLMMIESLNAVRRSFSANQATTAIRRSHHNWIHGLPLKMRFHRSRLYISAIPPVMIGAFVGLLGAIMGVGGGFIMVPAMIYLLRMRTGLVIGTSLFQILFVTAATTVLQTTQNYNVDIVLALILMVGGVIGAQFGAVAGEKLKGEQLRFLLAGLVILVCLRMGWDLVVMPTELFSISGITGGSH</sequence>
<evidence type="ECO:0000313" key="6">
    <source>
        <dbReference type="EMBL" id="SDO16323.1"/>
    </source>
</evidence>
<reference evidence="6 7" key="1">
    <citation type="submission" date="2016-10" db="EMBL/GenBank/DDBJ databases">
        <authorList>
            <person name="Varghese N."/>
            <person name="Submissions S."/>
        </authorList>
    </citation>
    <scope>NUCLEOTIDE SEQUENCE [LARGE SCALE GENOMIC DNA]</scope>
    <source>
        <strain evidence="6 7">CGMCC 1.6497</strain>
    </source>
</reference>
<evidence type="ECO:0000256" key="3">
    <source>
        <dbReference type="ARBA" id="ARBA00022989"/>
    </source>
</evidence>
<dbReference type="EMBL" id="FNJC01000001">
    <property type="protein sequence ID" value="SDO16323.1"/>
    <property type="molecule type" value="Genomic_DNA"/>
</dbReference>
<comment type="similarity">
    <text evidence="5">Belongs to the 4-toluene sulfonate uptake permease (TSUP) (TC 2.A.102) family.</text>
</comment>